<dbReference type="Gene3D" id="3.40.50.11960">
    <property type="match status" value="1"/>
</dbReference>
<evidence type="ECO:0000313" key="2">
    <source>
        <dbReference type="EMBL" id="GAC74735.1"/>
    </source>
</evidence>
<dbReference type="InterPro" id="IPR019341">
    <property type="entry name" value="Alpha/Gamma-adaptin-bd_p34"/>
</dbReference>
<accession>M9M397</accession>
<dbReference type="Pfam" id="PF10199">
    <property type="entry name" value="Adaptin_binding"/>
    <property type="match status" value="1"/>
</dbReference>
<dbReference type="AlphaFoldDB" id="M9M397"/>
<evidence type="ECO:0000256" key="1">
    <source>
        <dbReference type="SAM" id="MobiDB-lite"/>
    </source>
</evidence>
<dbReference type="OrthoDB" id="3362485at2759"/>
<reference evidence="3" key="1">
    <citation type="journal article" date="2013" name="Genome Announc.">
        <title>Genome sequence of the basidiomycetous yeast Pseudozyma antarctica T-34, a producer of the glycolipid biosurfactants mannosylerythritol lipids.</title>
        <authorList>
            <person name="Morita T."/>
            <person name="Koike H."/>
            <person name="Koyama Y."/>
            <person name="Hagiwara H."/>
            <person name="Ito E."/>
            <person name="Fukuoka T."/>
            <person name="Imura T."/>
            <person name="Machida M."/>
            <person name="Kitamoto D."/>
        </authorList>
    </citation>
    <scope>NUCLEOTIDE SEQUENCE [LARGE SCALE GENOMIC DNA]</scope>
    <source>
        <strain evidence="3">T-34</strain>
    </source>
</reference>
<name>M9M397_PSEA3</name>
<dbReference type="PANTHER" id="PTHR14659">
    <property type="entry name" value="ALPHA- AND GAMMA-ADAPTIN-BINDING PROTEIN P34"/>
    <property type="match status" value="1"/>
</dbReference>
<dbReference type="Proteomes" id="UP000011976">
    <property type="component" value="Unassembled WGS sequence"/>
</dbReference>
<dbReference type="EMBL" id="DF196778">
    <property type="protein sequence ID" value="GAC74735.1"/>
    <property type="molecule type" value="Genomic_DNA"/>
</dbReference>
<feature type="region of interest" description="Disordered" evidence="1">
    <location>
        <begin position="338"/>
        <end position="361"/>
    </location>
</feature>
<feature type="region of interest" description="Disordered" evidence="1">
    <location>
        <begin position="66"/>
        <end position="102"/>
    </location>
</feature>
<feature type="region of interest" description="Disordered" evidence="1">
    <location>
        <begin position="246"/>
        <end position="267"/>
    </location>
</feature>
<evidence type="ECO:0000313" key="3">
    <source>
        <dbReference type="Proteomes" id="UP000011976"/>
    </source>
</evidence>
<gene>
    <name evidence="2" type="ORF">PANT_12d00113</name>
</gene>
<sequence>MAVPATDSYSPLNTVAVVPYDLPASASSASRSRAALDASARSAGSLVSAASNLIGAIAQGTTSLQTVQSETSSSDAESDDGSSSFTYRAPAGTSSGSQDGGWYASTPYHISNRYYEVDITLKATRSALDSASENSSAAEDSVLSQPFPAYLVVVDRSRSLDHHRQLAASLESKVSSGFDADISIVVGVSLLSSSHPQLVQNLDDEPRHASASLRRASNEIAKTSDLVAVYADAGWEFIAIDEADADGSDAQSSRGHGSDGEDSEEGGDGIERIREALMNHMWNGLVRKQQATSALRGSLPEGSHSSVASAPLSSIGFSEDATAWRDNQHDLLEQAPRLDSAAEEASREESSQEGRLPSLGVGTHAETSELDEQLANLFLSSSRPSDLAELEAFLASEDPSWPTASSSSAPVPAAPAFDDDFDDFLPFQSAGSSDAWTASEGADLPSEREVANMQNVLFGSQTGPADEGDLALQLNQLQYHAQRVREIDDPDQRRKQAALVALAFSMQWSDSEPRQAQPDGSDGLAF</sequence>
<proteinExistence type="predicted"/>
<dbReference type="PANTHER" id="PTHR14659:SF1">
    <property type="entry name" value="ALPHA- AND GAMMA-ADAPTIN-BINDING PROTEIN P34"/>
    <property type="match status" value="1"/>
</dbReference>
<protein>
    <submittedName>
        <fullName evidence="2">Uncharacterized protein</fullName>
    </submittedName>
</protein>
<organism evidence="2 3">
    <name type="scientific">Pseudozyma antarctica (strain T-34)</name>
    <name type="common">Yeast</name>
    <name type="synonym">Candida antarctica</name>
    <dbReference type="NCBI Taxonomy" id="1151754"/>
    <lineage>
        <taxon>Eukaryota</taxon>
        <taxon>Fungi</taxon>
        <taxon>Dikarya</taxon>
        <taxon>Basidiomycota</taxon>
        <taxon>Ustilaginomycotina</taxon>
        <taxon>Ustilaginomycetes</taxon>
        <taxon>Ustilaginales</taxon>
        <taxon>Ustilaginaceae</taxon>
        <taxon>Moesziomyces</taxon>
    </lineage>
</organism>